<dbReference type="Proteomes" id="UP000013827">
    <property type="component" value="Unassembled WGS sequence"/>
</dbReference>
<evidence type="ECO:0000256" key="2">
    <source>
        <dbReference type="ARBA" id="ARBA00023015"/>
    </source>
</evidence>
<dbReference type="PANTHER" id="PTHR31677:SF196">
    <property type="entry name" value="ETHYLENE-RESPONSIVE TRANSCRIPTION FACTOR ERF109"/>
    <property type="match status" value="1"/>
</dbReference>
<evidence type="ECO:0000256" key="4">
    <source>
        <dbReference type="ARBA" id="ARBA00023163"/>
    </source>
</evidence>
<dbReference type="InterPro" id="IPR001471">
    <property type="entry name" value="AP2/ERF_dom"/>
</dbReference>
<feature type="compositionally biased region" description="Basic and acidic residues" evidence="6">
    <location>
        <begin position="193"/>
        <end position="204"/>
    </location>
</feature>
<evidence type="ECO:0000259" key="7">
    <source>
        <dbReference type="PROSITE" id="PS51032"/>
    </source>
</evidence>
<keyword evidence="5" id="KW-0539">Nucleus</keyword>
<feature type="region of interest" description="Disordered" evidence="6">
    <location>
        <begin position="241"/>
        <end position="267"/>
    </location>
</feature>
<feature type="compositionally biased region" description="Polar residues" evidence="6">
    <location>
        <begin position="177"/>
        <end position="186"/>
    </location>
</feature>
<name>A0A0D3I1G0_EMIH1</name>
<dbReference type="GO" id="GO:0005634">
    <property type="term" value="C:nucleus"/>
    <property type="evidence" value="ECO:0007669"/>
    <property type="project" value="UniProtKB-SubCell"/>
</dbReference>
<dbReference type="GO" id="GO:0003700">
    <property type="term" value="F:DNA-binding transcription factor activity"/>
    <property type="evidence" value="ECO:0007669"/>
    <property type="project" value="InterPro"/>
</dbReference>
<dbReference type="KEGG" id="ehx:EMIHUDRAFT_438980"/>
<feature type="domain" description="AP2/ERF" evidence="7">
    <location>
        <begin position="13"/>
        <end position="52"/>
    </location>
</feature>
<evidence type="ECO:0000256" key="6">
    <source>
        <dbReference type="SAM" id="MobiDB-lite"/>
    </source>
</evidence>
<dbReference type="HOGENOM" id="CLU_046619_1_0_1"/>
<feature type="region of interest" description="Disordered" evidence="6">
    <location>
        <begin position="290"/>
        <end position="309"/>
    </location>
</feature>
<evidence type="ECO:0000256" key="1">
    <source>
        <dbReference type="ARBA" id="ARBA00004123"/>
    </source>
</evidence>
<dbReference type="Gene3D" id="3.30.730.10">
    <property type="entry name" value="AP2/ERF domain"/>
    <property type="match status" value="3"/>
</dbReference>
<evidence type="ECO:0000256" key="3">
    <source>
        <dbReference type="ARBA" id="ARBA00023125"/>
    </source>
</evidence>
<dbReference type="EnsemblProtists" id="EOD05095">
    <property type="protein sequence ID" value="EOD05095"/>
    <property type="gene ID" value="EMIHUDRAFT_438980"/>
</dbReference>
<accession>A0A0D3I1G0</accession>
<keyword evidence="4" id="KW-0804">Transcription</keyword>
<evidence type="ECO:0000313" key="8">
    <source>
        <dbReference type="EnsemblProtists" id="EOD05095"/>
    </source>
</evidence>
<reference evidence="8" key="2">
    <citation type="submission" date="2024-10" db="UniProtKB">
        <authorList>
            <consortium name="EnsemblProtists"/>
        </authorList>
    </citation>
    <scope>IDENTIFICATION</scope>
</reference>
<sequence length="309" mass="32792">MLIPAILKNSTTGYKNVTYNRSREKFVAQAQDDGRRVHLGYFETAEEAAVAYARSKYGRADAAKQLQPRAAPTADGLEAIRQAEREGLTLVTSGSTSGYKGVCYRPKERGTKKYKLEVTAEGKSLYLGWFATAEQAALFYARREAGRDTSDLTSPPPPPPTSAAEAVRQAKREGLTLTKSSGSNSGYRGVTFKPKERSSKKYELRVGSGGKQNFLGLFATAEEAALARARHLRDTAVRLLEPPPQQAPPQGAAGPSEASSYEEAEDGFDPADIAAAVSLAALRPAAFRERAEGGEAAGSRSGAGGGGVG</sequence>
<dbReference type="KEGG" id="ehx:EMIHUDRAFT_440022"/>
<protein>
    <recommendedName>
        <fullName evidence="7">AP2/ERF domain-containing protein</fullName>
    </recommendedName>
</protein>
<dbReference type="AlphaFoldDB" id="A0A0D3I1G0"/>
<dbReference type="GeneID" id="17251273"/>
<keyword evidence="3" id="KW-0238">DNA-binding</keyword>
<dbReference type="EnsemblProtists" id="EOD38776">
    <property type="protein sequence ID" value="EOD38776"/>
    <property type="gene ID" value="EMIHUDRAFT_440022"/>
</dbReference>
<dbReference type="RefSeq" id="XP_005757524.1">
    <property type="nucleotide sequence ID" value="XM_005757467.1"/>
</dbReference>
<dbReference type="GeneID" id="17284047"/>
<keyword evidence="2" id="KW-0805">Transcription regulation</keyword>
<dbReference type="GO" id="GO:0003677">
    <property type="term" value="F:DNA binding"/>
    <property type="evidence" value="ECO:0007669"/>
    <property type="project" value="UniProtKB-KW"/>
</dbReference>
<comment type="subcellular location">
    <subcellularLocation>
        <location evidence="1">Nucleus</location>
    </subcellularLocation>
</comment>
<evidence type="ECO:0000256" key="5">
    <source>
        <dbReference type="ARBA" id="ARBA00023242"/>
    </source>
</evidence>
<dbReference type="PANTHER" id="PTHR31677">
    <property type="entry name" value="AP2 DOMAIN CLASS TRANSCRIPTION FACTOR"/>
    <property type="match status" value="1"/>
</dbReference>
<keyword evidence="9" id="KW-1185">Reference proteome</keyword>
<feature type="region of interest" description="Disordered" evidence="6">
    <location>
        <begin position="147"/>
        <end position="204"/>
    </location>
</feature>
<proteinExistence type="predicted"/>
<dbReference type="PaxDb" id="2903-EOD05095"/>
<dbReference type="InterPro" id="IPR036955">
    <property type="entry name" value="AP2/ERF_dom_sf"/>
</dbReference>
<dbReference type="PROSITE" id="PS51032">
    <property type="entry name" value="AP2_ERF"/>
    <property type="match status" value="1"/>
</dbReference>
<dbReference type="InterPro" id="IPR016177">
    <property type="entry name" value="DNA-bd_dom_sf"/>
</dbReference>
<evidence type="ECO:0000313" key="9">
    <source>
        <dbReference type="Proteomes" id="UP000013827"/>
    </source>
</evidence>
<organism evidence="8 9">
    <name type="scientific">Emiliania huxleyi (strain CCMP1516)</name>
    <dbReference type="NCBI Taxonomy" id="280463"/>
    <lineage>
        <taxon>Eukaryota</taxon>
        <taxon>Haptista</taxon>
        <taxon>Haptophyta</taxon>
        <taxon>Prymnesiophyceae</taxon>
        <taxon>Isochrysidales</taxon>
        <taxon>Noelaerhabdaceae</taxon>
        <taxon>Emiliania</taxon>
    </lineage>
</organism>
<reference evidence="9" key="1">
    <citation type="journal article" date="2013" name="Nature">
        <title>Pan genome of the phytoplankton Emiliania underpins its global distribution.</title>
        <authorList>
            <person name="Read B.A."/>
            <person name="Kegel J."/>
            <person name="Klute M.J."/>
            <person name="Kuo A."/>
            <person name="Lefebvre S.C."/>
            <person name="Maumus F."/>
            <person name="Mayer C."/>
            <person name="Miller J."/>
            <person name="Monier A."/>
            <person name="Salamov A."/>
            <person name="Young J."/>
            <person name="Aguilar M."/>
            <person name="Claverie J.M."/>
            <person name="Frickenhaus S."/>
            <person name="Gonzalez K."/>
            <person name="Herman E.K."/>
            <person name="Lin Y.C."/>
            <person name="Napier J."/>
            <person name="Ogata H."/>
            <person name="Sarno A.F."/>
            <person name="Shmutz J."/>
            <person name="Schroeder D."/>
            <person name="de Vargas C."/>
            <person name="Verret F."/>
            <person name="von Dassow P."/>
            <person name="Valentin K."/>
            <person name="Van de Peer Y."/>
            <person name="Wheeler G."/>
            <person name="Dacks J.B."/>
            <person name="Delwiche C.F."/>
            <person name="Dyhrman S.T."/>
            <person name="Glockner G."/>
            <person name="John U."/>
            <person name="Richards T."/>
            <person name="Worden A.Z."/>
            <person name="Zhang X."/>
            <person name="Grigoriev I.V."/>
            <person name="Allen A.E."/>
            <person name="Bidle K."/>
            <person name="Borodovsky M."/>
            <person name="Bowler C."/>
            <person name="Brownlee C."/>
            <person name="Cock J.M."/>
            <person name="Elias M."/>
            <person name="Gladyshev V.N."/>
            <person name="Groth M."/>
            <person name="Guda C."/>
            <person name="Hadaegh A."/>
            <person name="Iglesias-Rodriguez M.D."/>
            <person name="Jenkins J."/>
            <person name="Jones B.M."/>
            <person name="Lawson T."/>
            <person name="Leese F."/>
            <person name="Lindquist E."/>
            <person name="Lobanov A."/>
            <person name="Lomsadze A."/>
            <person name="Malik S.B."/>
            <person name="Marsh M.E."/>
            <person name="Mackinder L."/>
            <person name="Mock T."/>
            <person name="Mueller-Roeber B."/>
            <person name="Pagarete A."/>
            <person name="Parker M."/>
            <person name="Probert I."/>
            <person name="Quesneville H."/>
            <person name="Raines C."/>
            <person name="Rensing S.A."/>
            <person name="Riano-Pachon D.M."/>
            <person name="Richier S."/>
            <person name="Rokitta S."/>
            <person name="Shiraiwa Y."/>
            <person name="Soanes D.M."/>
            <person name="van der Giezen M."/>
            <person name="Wahlund T.M."/>
            <person name="Williams B."/>
            <person name="Wilson W."/>
            <person name="Wolfe G."/>
            <person name="Wurch L.L."/>
        </authorList>
    </citation>
    <scope>NUCLEOTIDE SEQUENCE</scope>
</reference>
<dbReference type="SUPFAM" id="SSF54171">
    <property type="entry name" value="DNA-binding domain"/>
    <property type="match status" value="2"/>
</dbReference>
<dbReference type="RefSeq" id="XP_005791205.1">
    <property type="nucleotide sequence ID" value="XM_005791148.1"/>
</dbReference>